<dbReference type="Proteomes" id="UP000030653">
    <property type="component" value="Unassembled WGS sequence"/>
</dbReference>
<proteinExistence type="predicted"/>
<dbReference type="RefSeq" id="XP_040630250.1">
    <property type="nucleotide sequence ID" value="XM_040768279.1"/>
</dbReference>
<dbReference type="GeneID" id="63683341"/>
<feature type="region of interest" description="Disordered" evidence="1">
    <location>
        <begin position="76"/>
        <end position="129"/>
    </location>
</feature>
<evidence type="ECO:0000313" key="4">
    <source>
        <dbReference type="Proteomes" id="UP000030653"/>
    </source>
</evidence>
<accession>M5FZ84</accession>
<feature type="signal peptide" evidence="2">
    <location>
        <begin position="1"/>
        <end position="18"/>
    </location>
</feature>
<gene>
    <name evidence="3" type="ORF">DACRYDRAFT_106515</name>
</gene>
<name>M5FZ84_DACPD</name>
<feature type="compositionally biased region" description="Basic and acidic residues" evidence="1">
    <location>
        <begin position="92"/>
        <end position="129"/>
    </location>
</feature>
<reference evidence="3 4" key="1">
    <citation type="journal article" date="2012" name="Science">
        <title>The Paleozoic origin of enzymatic lignin decomposition reconstructed from 31 fungal genomes.</title>
        <authorList>
            <person name="Floudas D."/>
            <person name="Binder M."/>
            <person name="Riley R."/>
            <person name="Barry K."/>
            <person name="Blanchette R.A."/>
            <person name="Henrissat B."/>
            <person name="Martinez A.T."/>
            <person name="Otillar R."/>
            <person name="Spatafora J.W."/>
            <person name="Yadav J.S."/>
            <person name="Aerts A."/>
            <person name="Benoit I."/>
            <person name="Boyd A."/>
            <person name="Carlson A."/>
            <person name="Copeland A."/>
            <person name="Coutinho P.M."/>
            <person name="de Vries R.P."/>
            <person name="Ferreira P."/>
            <person name="Findley K."/>
            <person name="Foster B."/>
            <person name="Gaskell J."/>
            <person name="Glotzer D."/>
            <person name="Gorecki P."/>
            <person name="Heitman J."/>
            <person name="Hesse C."/>
            <person name="Hori C."/>
            <person name="Igarashi K."/>
            <person name="Jurgens J.A."/>
            <person name="Kallen N."/>
            <person name="Kersten P."/>
            <person name="Kohler A."/>
            <person name="Kuees U."/>
            <person name="Kumar T.K.A."/>
            <person name="Kuo A."/>
            <person name="LaButti K."/>
            <person name="Larrondo L.F."/>
            <person name="Lindquist E."/>
            <person name="Ling A."/>
            <person name="Lombard V."/>
            <person name="Lucas S."/>
            <person name="Lundell T."/>
            <person name="Martin R."/>
            <person name="McLaughlin D.J."/>
            <person name="Morgenstern I."/>
            <person name="Morin E."/>
            <person name="Murat C."/>
            <person name="Nagy L.G."/>
            <person name="Nolan M."/>
            <person name="Ohm R.A."/>
            <person name="Patyshakuliyeva A."/>
            <person name="Rokas A."/>
            <person name="Ruiz-Duenas F.J."/>
            <person name="Sabat G."/>
            <person name="Salamov A."/>
            <person name="Samejima M."/>
            <person name="Schmutz J."/>
            <person name="Slot J.C."/>
            <person name="St John F."/>
            <person name="Stenlid J."/>
            <person name="Sun H."/>
            <person name="Sun S."/>
            <person name="Syed K."/>
            <person name="Tsang A."/>
            <person name="Wiebenga A."/>
            <person name="Young D."/>
            <person name="Pisabarro A."/>
            <person name="Eastwood D.C."/>
            <person name="Martin F."/>
            <person name="Cullen D."/>
            <person name="Grigoriev I.V."/>
            <person name="Hibbett D.S."/>
        </authorList>
    </citation>
    <scope>NUCLEOTIDE SEQUENCE [LARGE SCALE GENOMIC DNA]</scope>
    <source>
        <strain evidence="3 4">DJM-731 SS1</strain>
    </source>
</reference>
<dbReference type="AlphaFoldDB" id="M5FZ84"/>
<dbReference type="EMBL" id="JH795860">
    <property type="protein sequence ID" value="EJU03356.1"/>
    <property type="molecule type" value="Genomic_DNA"/>
</dbReference>
<dbReference type="HOGENOM" id="CLU_1948751_0_0_1"/>
<evidence type="ECO:0000256" key="2">
    <source>
        <dbReference type="SAM" id="SignalP"/>
    </source>
</evidence>
<evidence type="ECO:0000313" key="3">
    <source>
        <dbReference type="EMBL" id="EJU03356.1"/>
    </source>
</evidence>
<keyword evidence="4" id="KW-1185">Reference proteome</keyword>
<feature type="region of interest" description="Disordered" evidence="1">
    <location>
        <begin position="17"/>
        <end position="54"/>
    </location>
</feature>
<feature type="compositionally biased region" description="Low complexity" evidence="1">
    <location>
        <begin position="17"/>
        <end position="32"/>
    </location>
</feature>
<protein>
    <submittedName>
        <fullName evidence="3">Uncharacterized protein</fullName>
    </submittedName>
</protein>
<organism evidence="3 4">
    <name type="scientific">Dacryopinax primogenitus (strain DJM 731)</name>
    <name type="common">Brown rot fungus</name>
    <dbReference type="NCBI Taxonomy" id="1858805"/>
    <lineage>
        <taxon>Eukaryota</taxon>
        <taxon>Fungi</taxon>
        <taxon>Dikarya</taxon>
        <taxon>Basidiomycota</taxon>
        <taxon>Agaricomycotina</taxon>
        <taxon>Dacrymycetes</taxon>
        <taxon>Dacrymycetales</taxon>
        <taxon>Dacrymycetaceae</taxon>
        <taxon>Dacryopinax</taxon>
    </lineage>
</organism>
<feature type="chain" id="PRO_5004067461" evidence="2">
    <location>
        <begin position="19"/>
        <end position="129"/>
    </location>
</feature>
<keyword evidence="2" id="KW-0732">Signal</keyword>
<sequence>MKPQTILATSLLLSTAAGAPLPNSNPNPNSANVGRAPAPGPKASPDPAICYGGQHWEGSQVREPRLYGWIVGVSKGPHAREKQIQESVTMPEKNEGRQEAREHKMVKNPESVGARREDVKNPEAARSDS</sequence>
<evidence type="ECO:0000256" key="1">
    <source>
        <dbReference type="SAM" id="MobiDB-lite"/>
    </source>
</evidence>